<dbReference type="Pfam" id="PF07690">
    <property type="entry name" value="MFS_1"/>
    <property type="match status" value="1"/>
</dbReference>
<keyword evidence="3 7" id="KW-0812">Transmembrane</keyword>
<name>A0A4S9CA64_AURPU</name>
<feature type="transmembrane region" description="Helical" evidence="7">
    <location>
        <begin position="193"/>
        <end position="212"/>
    </location>
</feature>
<feature type="transmembrane region" description="Helical" evidence="7">
    <location>
        <begin position="396"/>
        <end position="415"/>
    </location>
</feature>
<dbReference type="InterPro" id="IPR036259">
    <property type="entry name" value="MFS_trans_sf"/>
</dbReference>
<sequence length="566" mass="63011">MNTAPTHHLQNPSRSASTATASWTEQNLKEKDTESPRSGSSDEGATDKKETNVEPHSQGWLCGGKHLEELRQDENLNLDGPLTEVDIDLPLTRTQVINQGDKQLVELKFAPDDKENPFKWGKWKRRFISTQLNLMTLFIGLATTAYSSGINSMVAEFHRSAEMGQLGLFTFNMTCALAPLFLAPFCELVGRKVIYAGAYLLFCLCFIGLALGQNIATILVMRTFLGLFGCVGTILVGGTFSDMYDVHERARPMAMFSYVAILGTVGAPIYAGFIDMTIGWRWIEGIQGLSNIPLLICIFLFFKETRGGVELQKRAKAVRKATGDDRYQSAMDFETPSVQAMLKASSVKAIYMLATEPVVFLFGLWIAFSWFIVFLFLSVIPITFQEKRGWNEGVGGLPYISLCVGVTLGWLAHHIQMRRYLRLTQDPNHKVVPEDRLWAALWGAVWMPIGLFIYSFTQYGYLSWVGPTIALAPIAFGVYFIFESTYSYTADCYGESSSSAIAGQGLMRNTLGAVSPLFASQFFHNVGSQYAGLILSLIACVLTLVPFVFYKYGHLMRARSKLAIVY</sequence>
<feature type="transmembrane region" description="Helical" evidence="7">
    <location>
        <begin position="358"/>
        <end position="384"/>
    </location>
</feature>
<dbReference type="PANTHER" id="PTHR23502">
    <property type="entry name" value="MAJOR FACILITATOR SUPERFAMILY"/>
    <property type="match status" value="1"/>
</dbReference>
<organism evidence="9">
    <name type="scientific">Aureobasidium pullulans</name>
    <name type="common">Black yeast</name>
    <name type="synonym">Pullularia pullulans</name>
    <dbReference type="NCBI Taxonomy" id="5580"/>
    <lineage>
        <taxon>Eukaryota</taxon>
        <taxon>Fungi</taxon>
        <taxon>Dikarya</taxon>
        <taxon>Ascomycota</taxon>
        <taxon>Pezizomycotina</taxon>
        <taxon>Dothideomycetes</taxon>
        <taxon>Dothideomycetidae</taxon>
        <taxon>Dothideales</taxon>
        <taxon>Saccotheciaceae</taxon>
        <taxon>Aureobasidium</taxon>
    </lineage>
</organism>
<evidence type="ECO:0000256" key="6">
    <source>
        <dbReference type="SAM" id="MobiDB-lite"/>
    </source>
</evidence>
<evidence type="ECO:0000259" key="8">
    <source>
        <dbReference type="PROSITE" id="PS50850"/>
    </source>
</evidence>
<comment type="subcellular location">
    <subcellularLocation>
        <location evidence="1">Membrane</location>
        <topology evidence="1">Multi-pass membrane protein</topology>
    </subcellularLocation>
</comment>
<evidence type="ECO:0000256" key="4">
    <source>
        <dbReference type="ARBA" id="ARBA00022989"/>
    </source>
</evidence>
<protein>
    <submittedName>
        <fullName evidence="9">MFS general substrate transporter</fullName>
    </submittedName>
</protein>
<reference evidence="9" key="1">
    <citation type="submission" date="2018-10" db="EMBL/GenBank/DDBJ databases">
        <title>Fifty Aureobasidium pullulans genomes reveal a recombining polyextremotolerant generalist.</title>
        <authorList>
            <person name="Gostincar C."/>
            <person name="Turk M."/>
            <person name="Zajc J."/>
            <person name="Gunde-Cimerman N."/>
        </authorList>
    </citation>
    <scope>NUCLEOTIDE SEQUENCE [LARGE SCALE GENOMIC DNA]</scope>
    <source>
        <strain evidence="9">EXF-10085</strain>
    </source>
</reference>
<feature type="transmembrane region" description="Helical" evidence="7">
    <location>
        <begin position="166"/>
        <end position="186"/>
    </location>
</feature>
<gene>
    <name evidence="9" type="ORF">D6D13_07914</name>
</gene>
<evidence type="ECO:0000256" key="3">
    <source>
        <dbReference type="ARBA" id="ARBA00022692"/>
    </source>
</evidence>
<feature type="transmembrane region" description="Helical" evidence="7">
    <location>
        <begin position="132"/>
        <end position="154"/>
    </location>
</feature>
<dbReference type="CDD" id="cd17323">
    <property type="entry name" value="MFS_Tpo1_MDR_like"/>
    <property type="match status" value="1"/>
</dbReference>
<feature type="transmembrane region" description="Helical" evidence="7">
    <location>
        <begin position="461"/>
        <end position="482"/>
    </location>
</feature>
<feature type="transmembrane region" description="Helical" evidence="7">
    <location>
        <begin position="218"/>
        <end position="241"/>
    </location>
</feature>
<feature type="domain" description="Major facilitator superfamily (MFS) profile" evidence="8">
    <location>
        <begin position="128"/>
        <end position="554"/>
    </location>
</feature>
<feature type="transmembrane region" description="Helical" evidence="7">
    <location>
        <begin position="285"/>
        <end position="302"/>
    </location>
</feature>
<feature type="compositionally biased region" description="Polar residues" evidence="6">
    <location>
        <begin position="1"/>
        <end position="14"/>
    </location>
</feature>
<dbReference type="GO" id="GO:0022857">
    <property type="term" value="F:transmembrane transporter activity"/>
    <property type="evidence" value="ECO:0007669"/>
    <property type="project" value="InterPro"/>
</dbReference>
<accession>A0A4S9CA64</accession>
<proteinExistence type="inferred from homology"/>
<dbReference type="SUPFAM" id="SSF103473">
    <property type="entry name" value="MFS general substrate transporter"/>
    <property type="match status" value="1"/>
</dbReference>
<dbReference type="GO" id="GO:0005886">
    <property type="term" value="C:plasma membrane"/>
    <property type="evidence" value="ECO:0007669"/>
    <property type="project" value="TreeGrafter"/>
</dbReference>
<feature type="region of interest" description="Disordered" evidence="6">
    <location>
        <begin position="1"/>
        <end position="61"/>
    </location>
</feature>
<dbReference type="InterPro" id="IPR011701">
    <property type="entry name" value="MFS"/>
</dbReference>
<evidence type="ECO:0000313" key="9">
    <source>
        <dbReference type="EMBL" id="THX03020.1"/>
    </source>
</evidence>
<dbReference type="EMBL" id="QZAS01000035">
    <property type="protein sequence ID" value="THX03020.1"/>
    <property type="molecule type" value="Genomic_DNA"/>
</dbReference>
<evidence type="ECO:0000256" key="7">
    <source>
        <dbReference type="SAM" id="Phobius"/>
    </source>
</evidence>
<dbReference type="FunFam" id="1.20.1250.20:FF:000082">
    <property type="entry name" value="MFS multidrug transporter, putative"/>
    <property type="match status" value="1"/>
</dbReference>
<keyword evidence="4 7" id="KW-1133">Transmembrane helix</keyword>
<feature type="transmembrane region" description="Helical" evidence="7">
    <location>
        <begin position="253"/>
        <end position="273"/>
    </location>
</feature>
<dbReference type="PROSITE" id="PS50850">
    <property type="entry name" value="MFS"/>
    <property type="match status" value="1"/>
</dbReference>
<comment type="caution">
    <text evidence="9">The sequence shown here is derived from an EMBL/GenBank/DDBJ whole genome shotgun (WGS) entry which is preliminary data.</text>
</comment>
<evidence type="ECO:0000256" key="2">
    <source>
        <dbReference type="ARBA" id="ARBA00008335"/>
    </source>
</evidence>
<feature type="transmembrane region" description="Helical" evidence="7">
    <location>
        <begin position="530"/>
        <end position="550"/>
    </location>
</feature>
<keyword evidence="5 7" id="KW-0472">Membrane</keyword>
<evidence type="ECO:0000256" key="1">
    <source>
        <dbReference type="ARBA" id="ARBA00004141"/>
    </source>
</evidence>
<evidence type="ECO:0000256" key="5">
    <source>
        <dbReference type="ARBA" id="ARBA00023136"/>
    </source>
</evidence>
<dbReference type="Gene3D" id="1.20.1250.20">
    <property type="entry name" value="MFS general substrate transporter like domains"/>
    <property type="match status" value="1"/>
</dbReference>
<dbReference type="AlphaFoldDB" id="A0A4S9CA64"/>
<comment type="similarity">
    <text evidence="2">Belongs to the major facilitator superfamily.</text>
</comment>
<dbReference type="InterPro" id="IPR020846">
    <property type="entry name" value="MFS_dom"/>
</dbReference>
<feature type="compositionally biased region" description="Low complexity" evidence="6">
    <location>
        <begin position="15"/>
        <end position="24"/>
    </location>
</feature>
<dbReference type="PANTHER" id="PTHR23502:SF45">
    <property type="entry name" value="MAJOR FACILITATOR SUPERFAMILY (MFS) PROFILE DOMAIN-CONTAINING PROTEIN"/>
    <property type="match status" value="1"/>
</dbReference>